<evidence type="ECO:0000256" key="2">
    <source>
        <dbReference type="SAM" id="Phobius"/>
    </source>
</evidence>
<keyword evidence="2" id="KW-0472">Membrane</keyword>
<evidence type="ECO:0000256" key="1">
    <source>
        <dbReference type="SAM" id="MobiDB-lite"/>
    </source>
</evidence>
<reference evidence="4 5" key="1">
    <citation type="submission" date="2020-10" db="EMBL/GenBank/DDBJ databases">
        <authorList>
            <person name="Klimov P.B."/>
            <person name="Dyachkov S.M."/>
            <person name="Chetverikov P.E."/>
        </authorList>
    </citation>
    <scope>NUCLEOTIDE SEQUENCE [LARGE SCALE GENOMIC DNA]</scope>
    <source>
        <strain evidence="4">BMOC 18-1129-001#AD2665</strain>
        <tissue evidence="4">Entire mites</tissue>
    </source>
</reference>
<dbReference type="InterPro" id="IPR037448">
    <property type="entry name" value="Zig-8"/>
</dbReference>
<evidence type="ECO:0000313" key="4">
    <source>
        <dbReference type="EMBL" id="KAG9509143.1"/>
    </source>
</evidence>
<feature type="region of interest" description="Disordered" evidence="1">
    <location>
        <begin position="478"/>
        <end position="509"/>
    </location>
</feature>
<accession>A0ABQ7S704</accession>
<dbReference type="SMART" id="SM00409">
    <property type="entry name" value="IG"/>
    <property type="match status" value="2"/>
</dbReference>
<feature type="compositionally biased region" description="Polar residues" evidence="1">
    <location>
        <begin position="104"/>
        <end position="113"/>
    </location>
</feature>
<dbReference type="InterPro" id="IPR007110">
    <property type="entry name" value="Ig-like_dom"/>
</dbReference>
<dbReference type="EMBL" id="JAIFTH010000648">
    <property type="protein sequence ID" value="KAG9509143.1"/>
    <property type="molecule type" value="Genomic_DNA"/>
</dbReference>
<dbReference type="PROSITE" id="PS50835">
    <property type="entry name" value="IG_LIKE"/>
    <property type="match status" value="1"/>
</dbReference>
<feature type="region of interest" description="Disordered" evidence="1">
    <location>
        <begin position="248"/>
        <end position="273"/>
    </location>
</feature>
<gene>
    <name evidence="4" type="ORF">GZH46_02347</name>
</gene>
<dbReference type="InterPro" id="IPR003599">
    <property type="entry name" value="Ig_sub"/>
</dbReference>
<dbReference type="Gene3D" id="2.60.40.10">
    <property type="entry name" value="Immunoglobulins"/>
    <property type="match status" value="2"/>
</dbReference>
<feature type="region of interest" description="Disordered" evidence="1">
    <location>
        <begin position="104"/>
        <end position="144"/>
    </location>
</feature>
<evidence type="ECO:0000259" key="3">
    <source>
        <dbReference type="PROSITE" id="PS50835"/>
    </source>
</evidence>
<feature type="transmembrane region" description="Helical" evidence="2">
    <location>
        <begin position="549"/>
        <end position="574"/>
    </location>
</feature>
<evidence type="ECO:0000313" key="5">
    <source>
        <dbReference type="Proteomes" id="UP000825002"/>
    </source>
</evidence>
<sequence>LKKDDIRHACRHCCCRRERRRRQQLVEVKVKVKVVVVVASRVRPVGEQAGEICAGGNARVQGGDHNDIKEQEIIIKVIHYGASIVLALNERCLRLVNYMAGDNTLASTSSTSRDNVEGAEQTSSMLLPSQQPSESSDNSGSSDNLLAANEHVQQHELESGGDTHRAEPLTIHPALLPINELRVSGSKAEPPSRPTVDWSRHTKPYFGPNIVRNVSIELGKTAYLSCKVHDLGDKITNADETLGTCRRAKSLPTTDDNNNDVDDDDDDDETDDDNMATTLTRLQAGHCNTQRYKHLSRASCIVVSWIRPNRNEILTAGKYTYTRDSRFSSINDGGPDWMLEIKDVTMADAQNYECQISTDPKLSVNVTLHVKAARARILEGDSYYGRIGSTIELNCKVLVPASTQTSQISVYWYHNGNLLNYASADHNKARHSFTWDPNTATSRFRLLDARATDSGNYSCQPSTAADRVSIKLLVSAKNEHPNGNTNRIATPTRRGGGHLSNGEEISGRGGASLEATDTSLLDEQDTGNSSAYQINAALSFWSIPINSQLVMSMLMLIFVHTMHVAFFTGSLLAFTHLQACT</sequence>
<feature type="compositionally biased region" description="Low complexity" evidence="1">
    <location>
        <begin position="128"/>
        <end position="144"/>
    </location>
</feature>
<keyword evidence="2" id="KW-1133">Transmembrane helix</keyword>
<dbReference type="PANTHER" id="PTHR23279">
    <property type="entry name" value="DEFECTIVE PROBOSCIS EXTENSION RESPONSE DPR -RELATED"/>
    <property type="match status" value="1"/>
</dbReference>
<keyword evidence="2" id="KW-0812">Transmembrane</keyword>
<organism evidence="4 5">
    <name type="scientific">Fragariocoptes setiger</name>
    <dbReference type="NCBI Taxonomy" id="1670756"/>
    <lineage>
        <taxon>Eukaryota</taxon>
        <taxon>Metazoa</taxon>
        <taxon>Ecdysozoa</taxon>
        <taxon>Arthropoda</taxon>
        <taxon>Chelicerata</taxon>
        <taxon>Arachnida</taxon>
        <taxon>Acari</taxon>
        <taxon>Acariformes</taxon>
        <taxon>Trombidiformes</taxon>
        <taxon>Prostigmata</taxon>
        <taxon>Eupodina</taxon>
        <taxon>Eriophyoidea</taxon>
        <taxon>Phytoptidae</taxon>
        <taxon>Fragariocoptes</taxon>
    </lineage>
</organism>
<dbReference type="SUPFAM" id="SSF48726">
    <property type="entry name" value="Immunoglobulin"/>
    <property type="match status" value="2"/>
</dbReference>
<feature type="non-terminal residue" evidence="4">
    <location>
        <position position="1"/>
    </location>
</feature>
<dbReference type="PANTHER" id="PTHR23279:SF36">
    <property type="entry name" value="DEFECTIVE PROBOSCIS EXTENSION RESPONSE 9, ISOFORM A"/>
    <property type="match status" value="1"/>
</dbReference>
<comment type="caution">
    <text evidence="4">The sequence shown here is derived from an EMBL/GenBank/DDBJ whole genome shotgun (WGS) entry which is preliminary data.</text>
</comment>
<dbReference type="InterPro" id="IPR036179">
    <property type="entry name" value="Ig-like_dom_sf"/>
</dbReference>
<protein>
    <recommendedName>
        <fullName evidence="3">Ig-like domain-containing protein</fullName>
    </recommendedName>
</protein>
<keyword evidence="5" id="KW-1185">Reference proteome</keyword>
<feature type="compositionally biased region" description="Acidic residues" evidence="1">
    <location>
        <begin position="257"/>
        <end position="273"/>
    </location>
</feature>
<proteinExistence type="predicted"/>
<feature type="domain" description="Ig-like" evidence="3">
    <location>
        <begin position="360"/>
        <end position="469"/>
    </location>
</feature>
<name>A0ABQ7S704_9ACAR</name>
<dbReference type="Pfam" id="PF00047">
    <property type="entry name" value="ig"/>
    <property type="match status" value="1"/>
</dbReference>
<dbReference type="Proteomes" id="UP000825002">
    <property type="component" value="Unassembled WGS sequence"/>
</dbReference>
<dbReference type="InterPro" id="IPR013151">
    <property type="entry name" value="Immunoglobulin_dom"/>
</dbReference>
<dbReference type="InterPro" id="IPR013783">
    <property type="entry name" value="Ig-like_fold"/>
</dbReference>